<reference evidence="1" key="1">
    <citation type="submission" date="2014-11" db="EMBL/GenBank/DDBJ databases">
        <authorList>
            <person name="Amaro Gonzalez C."/>
        </authorList>
    </citation>
    <scope>NUCLEOTIDE SEQUENCE</scope>
</reference>
<dbReference type="EMBL" id="GBXM01016391">
    <property type="protein sequence ID" value="JAH92186.1"/>
    <property type="molecule type" value="Transcribed_RNA"/>
</dbReference>
<organism evidence="1">
    <name type="scientific">Anguilla anguilla</name>
    <name type="common">European freshwater eel</name>
    <name type="synonym">Muraena anguilla</name>
    <dbReference type="NCBI Taxonomy" id="7936"/>
    <lineage>
        <taxon>Eukaryota</taxon>
        <taxon>Metazoa</taxon>
        <taxon>Chordata</taxon>
        <taxon>Craniata</taxon>
        <taxon>Vertebrata</taxon>
        <taxon>Euteleostomi</taxon>
        <taxon>Actinopterygii</taxon>
        <taxon>Neopterygii</taxon>
        <taxon>Teleostei</taxon>
        <taxon>Anguilliformes</taxon>
        <taxon>Anguillidae</taxon>
        <taxon>Anguilla</taxon>
    </lineage>
</organism>
<name>A0A0E9WPF8_ANGAN</name>
<sequence>MVTSLFEGDIYKRQGLHKIKNNNYTEAVRIFTFGNE</sequence>
<reference evidence="1" key="2">
    <citation type="journal article" date="2015" name="Fish Shellfish Immunol.">
        <title>Early steps in the European eel (Anguilla anguilla)-Vibrio vulnificus interaction in the gills: Role of the RtxA13 toxin.</title>
        <authorList>
            <person name="Callol A."/>
            <person name="Pajuelo D."/>
            <person name="Ebbesson L."/>
            <person name="Teles M."/>
            <person name="MacKenzie S."/>
            <person name="Amaro C."/>
        </authorList>
    </citation>
    <scope>NUCLEOTIDE SEQUENCE</scope>
</reference>
<protein>
    <submittedName>
        <fullName evidence="1">Uncharacterized protein</fullName>
    </submittedName>
</protein>
<proteinExistence type="predicted"/>
<dbReference type="AlphaFoldDB" id="A0A0E9WPF8"/>
<accession>A0A0E9WPF8</accession>
<evidence type="ECO:0000313" key="1">
    <source>
        <dbReference type="EMBL" id="JAH92186.1"/>
    </source>
</evidence>